<dbReference type="PANTHER" id="PTHR33371:SF17">
    <property type="entry name" value="MCE-FAMILY PROTEIN MCE1B"/>
    <property type="match status" value="1"/>
</dbReference>
<evidence type="ECO:0000313" key="4">
    <source>
        <dbReference type="Proteomes" id="UP000586827"/>
    </source>
</evidence>
<dbReference type="InterPro" id="IPR005693">
    <property type="entry name" value="Mce"/>
</dbReference>
<dbReference type="InterPro" id="IPR052336">
    <property type="entry name" value="MlaD_Phospholipid_Transporter"/>
</dbReference>
<dbReference type="AlphaFoldDB" id="A0A849C8X9"/>
<proteinExistence type="predicted"/>
<organism evidence="3 4">
    <name type="scientific">Nocardia uniformis</name>
    <dbReference type="NCBI Taxonomy" id="53432"/>
    <lineage>
        <taxon>Bacteria</taxon>
        <taxon>Bacillati</taxon>
        <taxon>Actinomycetota</taxon>
        <taxon>Actinomycetes</taxon>
        <taxon>Mycobacteriales</taxon>
        <taxon>Nocardiaceae</taxon>
        <taxon>Nocardia</taxon>
    </lineage>
</organism>
<dbReference type="GO" id="GO:0005576">
    <property type="term" value="C:extracellular region"/>
    <property type="evidence" value="ECO:0007669"/>
    <property type="project" value="TreeGrafter"/>
</dbReference>
<keyword evidence="4" id="KW-1185">Reference proteome</keyword>
<accession>A0A849C8X9</accession>
<feature type="domain" description="Mammalian cell entry C-terminal" evidence="2">
    <location>
        <begin position="118"/>
        <end position="236"/>
    </location>
</feature>
<dbReference type="Proteomes" id="UP000586827">
    <property type="component" value="Unassembled WGS sequence"/>
</dbReference>
<dbReference type="Pfam" id="PF11887">
    <property type="entry name" value="Mce4_CUP1"/>
    <property type="match status" value="1"/>
</dbReference>
<evidence type="ECO:0000259" key="1">
    <source>
        <dbReference type="Pfam" id="PF02470"/>
    </source>
</evidence>
<feature type="domain" description="Mce/MlaD" evidence="1">
    <location>
        <begin position="41"/>
        <end position="113"/>
    </location>
</feature>
<reference evidence="3 4" key="1">
    <citation type="submission" date="2020-05" db="EMBL/GenBank/DDBJ databases">
        <title>MicrobeNet Type strains.</title>
        <authorList>
            <person name="Nicholson A.C."/>
        </authorList>
    </citation>
    <scope>NUCLEOTIDE SEQUENCE [LARGE SCALE GENOMIC DNA]</scope>
    <source>
        <strain evidence="3 4">JCM 3224</strain>
    </source>
</reference>
<evidence type="ECO:0000313" key="3">
    <source>
        <dbReference type="EMBL" id="NNH72745.1"/>
    </source>
</evidence>
<dbReference type="RefSeq" id="WP_067524114.1">
    <property type="nucleotide sequence ID" value="NZ_JABELX010000008.1"/>
</dbReference>
<dbReference type="EMBL" id="JABELX010000008">
    <property type="protein sequence ID" value="NNH72745.1"/>
    <property type="molecule type" value="Genomic_DNA"/>
</dbReference>
<dbReference type="InterPro" id="IPR024516">
    <property type="entry name" value="Mce_C"/>
</dbReference>
<gene>
    <name evidence="3" type="ORF">HLB23_23255</name>
</gene>
<protein>
    <submittedName>
        <fullName evidence="3">MCE family protein</fullName>
    </submittedName>
</protein>
<dbReference type="NCBIfam" id="TIGR00996">
    <property type="entry name" value="Mtu_fam_mce"/>
    <property type="match status" value="1"/>
</dbReference>
<dbReference type="Pfam" id="PF02470">
    <property type="entry name" value="MlaD"/>
    <property type="match status" value="1"/>
</dbReference>
<comment type="caution">
    <text evidence="3">The sequence shown here is derived from an EMBL/GenBank/DDBJ whole genome shotgun (WGS) entry which is preliminary data.</text>
</comment>
<dbReference type="PANTHER" id="PTHR33371">
    <property type="entry name" value="INTERMEMBRANE PHOSPHOLIPID TRANSPORT SYSTEM BINDING PROTEIN MLAD-RELATED"/>
    <property type="match status" value="1"/>
</dbReference>
<dbReference type="GO" id="GO:0051701">
    <property type="term" value="P:biological process involved in interaction with host"/>
    <property type="evidence" value="ECO:0007669"/>
    <property type="project" value="TreeGrafter"/>
</dbReference>
<evidence type="ECO:0000259" key="2">
    <source>
        <dbReference type="Pfam" id="PF11887"/>
    </source>
</evidence>
<sequence>MKQKTTFGVSWRLALFAAAMVGLLIVIATAITRPIGGETSGYHAIFTDVSGLKTGDDVRMYGVAVGKVTEIRPDGTRAEVGFTVRSERTVYTSSSLAIRYQSLTGQRYIDLRQPDSAGEELTPGATIETDKTIPSFDITTLFNGLQPALAEFSPGAMNQFTENVLAVIQGDGNGIGPALESLGTLSRYATDRQHVISAIVSNLQAISGQIGGKSPYLITLLRGLADVFTSFVAQIDGLIDFAMVAPSALGPLNSLMTTLGFTENANPDLINDLRLAFPNPADAMEVLGKLPGLIQSLANLLPPAGVTASPVDRTCSKGFAEVPAPLSVLIAGQGVSICKG</sequence>
<name>A0A849C8X9_9NOCA</name>
<dbReference type="InterPro" id="IPR003399">
    <property type="entry name" value="Mce/MlaD"/>
</dbReference>